<reference evidence="4" key="1">
    <citation type="journal article" date="2011" name="Proc. Natl. Acad. Sci. U.S.A.">
        <title>Obligate biotrophy features unraveled by the genomic analysis of rust fungi.</title>
        <authorList>
            <person name="Duplessis S."/>
            <person name="Cuomo C.A."/>
            <person name="Lin Y.-C."/>
            <person name="Aerts A."/>
            <person name="Tisserant E."/>
            <person name="Veneault-Fourrey C."/>
            <person name="Joly D.L."/>
            <person name="Hacquard S."/>
            <person name="Amselem J."/>
            <person name="Cantarel B.L."/>
            <person name="Chiu R."/>
            <person name="Coutinho P.M."/>
            <person name="Feau N."/>
            <person name="Field M."/>
            <person name="Frey P."/>
            <person name="Gelhaye E."/>
            <person name="Goldberg J."/>
            <person name="Grabherr M.G."/>
            <person name="Kodira C.D."/>
            <person name="Kohler A."/>
            <person name="Kuees U."/>
            <person name="Lindquist E.A."/>
            <person name="Lucas S.M."/>
            <person name="Mago R."/>
            <person name="Mauceli E."/>
            <person name="Morin E."/>
            <person name="Murat C."/>
            <person name="Pangilinan J.L."/>
            <person name="Park R."/>
            <person name="Pearson M."/>
            <person name="Quesneville H."/>
            <person name="Rouhier N."/>
            <person name="Sakthikumar S."/>
            <person name="Salamov A.A."/>
            <person name="Schmutz J."/>
            <person name="Selles B."/>
            <person name="Shapiro H."/>
            <person name="Tanguay P."/>
            <person name="Tuskan G.A."/>
            <person name="Henrissat B."/>
            <person name="Van de Peer Y."/>
            <person name="Rouze P."/>
            <person name="Ellis J.G."/>
            <person name="Dodds P.N."/>
            <person name="Schein J.E."/>
            <person name="Zhong S."/>
            <person name="Hamelin R.C."/>
            <person name="Grigoriev I.V."/>
            <person name="Szabo L.J."/>
            <person name="Martin F."/>
        </authorList>
    </citation>
    <scope>NUCLEOTIDE SEQUENCE [LARGE SCALE GENOMIC DNA]</scope>
    <source>
        <strain evidence="4">98AG31 / pathotype 3-4-7</strain>
    </source>
</reference>
<dbReference type="PROSITE" id="PS50086">
    <property type="entry name" value="TBC_RABGAP"/>
    <property type="match status" value="1"/>
</dbReference>
<feature type="chain" id="PRO_5003320953" description="Rab-GAP TBC domain-containing protein" evidence="1">
    <location>
        <begin position="19"/>
        <end position="385"/>
    </location>
</feature>
<gene>
    <name evidence="3" type="ORF">MELLADRAFT_36891</name>
</gene>
<dbReference type="Proteomes" id="UP000001072">
    <property type="component" value="Unassembled WGS sequence"/>
</dbReference>
<feature type="domain" description="Rab-GAP TBC" evidence="2">
    <location>
        <begin position="79"/>
        <end position="287"/>
    </location>
</feature>
<dbReference type="GO" id="GO:0031267">
    <property type="term" value="F:small GTPase binding"/>
    <property type="evidence" value="ECO:0007669"/>
    <property type="project" value="TreeGrafter"/>
</dbReference>
<protein>
    <recommendedName>
        <fullName evidence="2">Rab-GAP TBC domain-containing protein</fullName>
    </recommendedName>
</protein>
<dbReference type="RefSeq" id="XP_007411644.1">
    <property type="nucleotide sequence ID" value="XM_007411582.1"/>
</dbReference>
<dbReference type="SMART" id="SM00164">
    <property type="entry name" value="TBC"/>
    <property type="match status" value="1"/>
</dbReference>
<accession>F4RQQ5</accession>
<dbReference type="GO" id="GO:0005096">
    <property type="term" value="F:GTPase activator activity"/>
    <property type="evidence" value="ECO:0007669"/>
    <property type="project" value="TreeGrafter"/>
</dbReference>
<dbReference type="EMBL" id="GL883114">
    <property type="protein sequence ID" value="EGG05279.1"/>
    <property type="molecule type" value="Genomic_DNA"/>
</dbReference>
<dbReference type="InParanoid" id="F4RQQ5"/>
<dbReference type="STRING" id="747676.F4RQQ5"/>
<name>F4RQQ5_MELLP</name>
<dbReference type="VEuPathDB" id="FungiDB:MELLADRAFT_36891"/>
<evidence type="ECO:0000313" key="4">
    <source>
        <dbReference type="Proteomes" id="UP000001072"/>
    </source>
</evidence>
<evidence type="ECO:0000313" key="3">
    <source>
        <dbReference type="EMBL" id="EGG05279.1"/>
    </source>
</evidence>
<dbReference type="PANTHER" id="PTHR47219:SF15">
    <property type="entry name" value="TBC1 DOMAIN FAMILY MEMBER 12 ISOFORM X1"/>
    <property type="match status" value="1"/>
</dbReference>
<keyword evidence="4" id="KW-1185">Reference proteome</keyword>
<dbReference type="eggNOG" id="KOG2223">
    <property type="taxonomic scope" value="Eukaryota"/>
</dbReference>
<dbReference type="Gene3D" id="1.10.10.750">
    <property type="entry name" value="Ypt/Rab-GAP domain of gyp1p, domain 1"/>
    <property type="match status" value="1"/>
</dbReference>
<dbReference type="InterPro" id="IPR035969">
    <property type="entry name" value="Rab-GAP_TBC_sf"/>
</dbReference>
<dbReference type="AlphaFoldDB" id="F4RQQ5"/>
<dbReference type="SUPFAM" id="SSF47923">
    <property type="entry name" value="Ypt/Rab-GAP domain of gyp1p"/>
    <property type="match status" value="2"/>
</dbReference>
<dbReference type="Gene3D" id="1.10.8.270">
    <property type="entry name" value="putative rabgap domain of human tbc1 domain family member 14 like domains"/>
    <property type="match status" value="1"/>
</dbReference>
<dbReference type="Pfam" id="PF00566">
    <property type="entry name" value="RabGAP-TBC"/>
    <property type="match status" value="1"/>
</dbReference>
<dbReference type="HOGENOM" id="CLU_027881_0_0_1"/>
<dbReference type="Gene3D" id="1.10.472.80">
    <property type="entry name" value="Ypt/Rab-GAP domain of gyp1p, domain 3"/>
    <property type="match status" value="1"/>
</dbReference>
<sequence length="385" mass="44231">MRTCFLFLATYISGYFECLSFFCLAPPAEKRRSTLAHERRLAREHLIASYQPTWEKDVLPNWKNDAQGKSLRDMWWLGTMPPRHRGRLWHQCIGNAGAVGRCELASICSLSDTAFLKSVALAKSLMNSNPPRFPAEVIEAIDADLALTLPKLKLFQVGRPMHNDLRQILLAWAVFWRERPFYPKGSSFLAALFLINMQPQDAFLSLVNISRKSCLSYFYNNKQAEIESFYRIFDTLLAEAMPKVFRNFQERRIRPSLYLKPWITTVYIAFLPVELATRIMDVFVLEGDSFLFRVGLALLQTLEARLFNPDADELTAVFTGEDRGARSIVIRNTLAIYGERSSSDVTPDEAYEEMGCVEETVFGKLLAQNWNEALWERLVSRELPD</sequence>
<dbReference type="OrthoDB" id="289721at2759"/>
<dbReference type="InterPro" id="IPR050302">
    <property type="entry name" value="Rab_GAP_TBC_domain"/>
</dbReference>
<dbReference type="KEGG" id="mlr:MELLADRAFT_36891"/>
<evidence type="ECO:0000256" key="1">
    <source>
        <dbReference type="SAM" id="SignalP"/>
    </source>
</evidence>
<keyword evidence="1" id="KW-0732">Signal</keyword>
<organism evidence="4">
    <name type="scientific">Melampsora larici-populina (strain 98AG31 / pathotype 3-4-7)</name>
    <name type="common">Poplar leaf rust fungus</name>
    <dbReference type="NCBI Taxonomy" id="747676"/>
    <lineage>
        <taxon>Eukaryota</taxon>
        <taxon>Fungi</taxon>
        <taxon>Dikarya</taxon>
        <taxon>Basidiomycota</taxon>
        <taxon>Pucciniomycotina</taxon>
        <taxon>Pucciniomycetes</taxon>
        <taxon>Pucciniales</taxon>
        <taxon>Melampsoraceae</taxon>
        <taxon>Melampsora</taxon>
    </lineage>
</organism>
<feature type="signal peptide" evidence="1">
    <location>
        <begin position="1"/>
        <end position="18"/>
    </location>
</feature>
<dbReference type="InterPro" id="IPR000195">
    <property type="entry name" value="Rab-GAP-TBC_dom"/>
</dbReference>
<evidence type="ECO:0000259" key="2">
    <source>
        <dbReference type="PROSITE" id="PS50086"/>
    </source>
</evidence>
<proteinExistence type="predicted"/>
<dbReference type="PANTHER" id="PTHR47219">
    <property type="entry name" value="RAB GTPASE-ACTIVATING PROTEIN 1-LIKE"/>
    <property type="match status" value="1"/>
</dbReference>
<dbReference type="GeneID" id="18927588"/>